<evidence type="ECO:0000259" key="2">
    <source>
        <dbReference type="SMART" id="SM00642"/>
    </source>
</evidence>
<dbReference type="Pfam" id="PF18962">
    <property type="entry name" value="Por_Secre_tail"/>
    <property type="match status" value="1"/>
</dbReference>
<dbReference type="SMART" id="SM00642">
    <property type="entry name" value="Aamy"/>
    <property type="match status" value="1"/>
</dbReference>
<dbReference type="RefSeq" id="WP_237867877.1">
    <property type="nucleotide sequence ID" value="NZ_JAKLTR010000001.1"/>
</dbReference>
<comment type="caution">
    <text evidence="3">The sequence shown here is derived from an EMBL/GenBank/DDBJ whole genome shotgun (WGS) entry which is preliminary data.</text>
</comment>
<dbReference type="Gene3D" id="3.20.20.80">
    <property type="entry name" value="Glycosidases"/>
    <property type="match status" value="2"/>
</dbReference>
<dbReference type="InterPro" id="IPR006047">
    <property type="entry name" value="GH13_cat_dom"/>
</dbReference>
<feature type="domain" description="Glycosyl hydrolase family 13 catalytic" evidence="2">
    <location>
        <begin position="25"/>
        <end position="581"/>
    </location>
</feature>
<evidence type="ECO:0000313" key="3">
    <source>
        <dbReference type="EMBL" id="MCG2612648.1"/>
    </source>
</evidence>
<evidence type="ECO:0000256" key="1">
    <source>
        <dbReference type="SAM" id="SignalP"/>
    </source>
</evidence>
<dbReference type="EMBL" id="JAKLTR010000001">
    <property type="protein sequence ID" value="MCG2612648.1"/>
    <property type="molecule type" value="Genomic_DNA"/>
</dbReference>
<name>A0ABS9KK04_9BACT</name>
<feature type="signal peptide" evidence="1">
    <location>
        <begin position="1"/>
        <end position="22"/>
    </location>
</feature>
<keyword evidence="1" id="KW-0732">Signal</keyword>
<dbReference type="Proteomes" id="UP001165367">
    <property type="component" value="Unassembled WGS sequence"/>
</dbReference>
<reference evidence="3" key="1">
    <citation type="submission" date="2022-01" db="EMBL/GenBank/DDBJ databases">
        <authorList>
            <person name="Jo J.-H."/>
            <person name="Im W.-T."/>
        </authorList>
    </citation>
    <scope>NUCLEOTIDE SEQUENCE</scope>
    <source>
        <strain evidence="3">NA20</strain>
    </source>
</reference>
<dbReference type="SUPFAM" id="SSF51445">
    <property type="entry name" value="(Trans)glycosidases"/>
    <property type="match status" value="1"/>
</dbReference>
<sequence length="817" mass="90634">MKQTTTLLLLLMLLYRPATSHAQDDVMMQAFYWNVPVNEPGKNGFWYDTLRAKMTAMKNAGIRALWMPPPSKGNFGIGDMGYGVFDHYDLGNYNQKGTTETRFGSRSELASLITSAHSTSGGAPRMDLYADIILNHIYTENSMPHESGDNPAVKTYVFNKAVVGGTQRVPYPTNEIRWIIPNAAAGDYYIQIGGYFLNYAGVVGERGYDVYFKFTHNAPPSPGSQLWESEPNNGSGNFNVALDQRTYSGHMQNNTDIDEYKITLPAADTIEIVLTAKREGTNPITSAWEWQWAAQSNGYYPSAVWYGGTNLASTTLKAYTATTVDYVNHTGTGEANYTWDYSHFHPVDAADYLGDGGSTEGGFEDQLVPNTKWFGMDFNTYSSTVATRLKNWGSWLTSTVGFDGYRLDFVRGFQESFVADWVNNMPKIGSAQRFVVAEYFTGFKYRLKNWVNTLATSGADVDVFDFPLKNTLTEMTNGTGASFNMAWLNNAGMVRDNGGNSLPGTSVVTFVENHDTGKEHDKWVTKDWKMAYAYILFAEGRPCLFYPQYYGVTQVDNHNNALTVTPPASLKRDIDKLMFIRRTYLNGGMIVLTQQGNPVTEPSPNGTTTFAGDTYNVYAARRQGNGTKSGGILVINNNSSLTRGIWVDNDGSPNGTATSGYADWKNQQLVNALDTNMKTTVANDGRVHLWAPSRGHALWVLRSELVNDGIARGTAPVRETTPVAPEPPKEELIQENTVKAFPNPADSRTTIEFALKETSKVRLEMFDNTGRLVKVLASGTFERGKHQRDFQSGVNGVYTYRLSLNNEVKTGRVVIGR</sequence>
<protein>
    <submittedName>
        <fullName evidence="3">T9SS type A sorting domain-containing protein</fullName>
    </submittedName>
</protein>
<keyword evidence="4" id="KW-1185">Reference proteome</keyword>
<dbReference type="InterPro" id="IPR017853">
    <property type="entry name" value="GH"/>
</dbReference>
<feature type="chain" id="PRO_5047489212" evidence="1">
    <location>
        <begin position="23"/>
        <end position="817"/>
    </location>
</feature>
<gene>
    <name evidence="3" type="ORF">LZZ85_00090</name>
</gene>
<evidence type="ECO:0000313" key="4">
    <source>
        <dbReference type="Proteomes" id="UP001165367"/>
    </source>
</evidence>
<organism evidence="3 4">
    <name type="scientific">Terrimonas ginsenosidimutans</name>
    <dbReference type="NCBI Taxonomy" id="2908004"/>
    <lineage>
        <taxon>Bacteria</taxon>
        <taxon>Pseudomonadati</taxon>
        <taxon>Bacteroidota</taxon>
        <taxon>Chitinophagia</taxon>
        <taxon>Chitinophagales</taxon>
        <taxon>Chitinophagaceae</taxon>
        <taxon>Terrimonas</taxon>
    </lineage>
</organism>
<accession>A0ABS9KK04</accession>
<dbReference type="NCBIfam" id="TIGR04183">
    <property type="entry name" value="Por_Secre_tail"/>
    <property type="match status" value="1"/>
</dbReference>
<dbReference type="InterPro" id="IPR026444">
    <property type="entry name" value="Secre_tail"/>
</dbReference>
<dbReference type="PANTHER" id="PTHR43447">
    <property type="entry name" value="ALPHA-AMYLASE"/>
    <property type="match status" value="1"/>
</dbReference>
<proteinExistence type="predicted"/>